<dbReference type="Proteomes" id="UP001642484">
    <property type="component" value="Unassembled WGS sequence"/>
</dbReference>
<evidence type="ECO:0000313" key="3">
    <source>
        <dbReference type="Proteomes" id="UP001642484"/>
    </source>
</evidence>
<keyword evidence="3" id="KW-1185">Reference proteome</keyword>
<feature type="chain" id="PRO_5045273273" evidence="1">
    <location>
        <begin position="20"/>
        <end position="222"/>
    </location>
</feature>
<feature type="signal peptide" evidence="1">
    <location>
        <begin position="1"/>
        <end position="19"/>
    </location>
</feature>
<evidence type="ECO:0000256" key="1">
    <source>
        <dbReference type="SAM" id="SignalP"/>
    </source>
</evidence>
<dbReference type="EMBL" id="CAXAMN010016424">
    <property type="protein sequence ID" value="CAK9048094.1"/>
    <property type="molecule type" value="Genomic_DNA"/>
</dbReference>
<comment type="caution">
    <text evidence="2">The sequence shown here is derived from an EMBL/GenBank/DDBJ whole genome shotgun (WGS) entry which is preliminary data.</text>
</comment>
<name>A0ABP0MBI1_9DINO</name>
<reference evidence="2 3" key="1">
    <citation type="submission" date="2024-02" db="EMBL/GenBank/DDBJ databases">
        <authorList>
            <person name="Chen Y."/>
            <person name="Shah S."/>
            <person name="Dougan E. K."/>
            <person name="Thang M."/>
            <person name="Chan C."/>
        </authorList>
    </citation>
    <scope>NUCLEOTIDE SEQUENCE [LARGE SCALE GENOMIC DNA]</scope>
</reference>
<gene>
    <name evidence="2" type="ORF">CCMP2556_LOCUS24801</name>
</gene>
<protein>
    <submittedName>
        <fullName evidence="2">Uncharacterized protein</fullName>
    </submittedName>
</protein>
<sequence length="222" mass="24432">MALYAVVGLIGMLVAPEQAFYALGLKEFRWMFQRLYPEAAHWNGNPCPDTDPGPGALSKLGEKELRVRWHGSDSFLSLDKDGWAVPGPASGAVQLLLQPIYAKGLQVPDTYTIQVKSTDGKWDSCWLACTAVSHLRFGGWLRAVRAEEDACPFKFLQDSSCNLGTCKVLSSFSTPPQQAPFLGKDVGCIPAGFYWVQQRHAGRTYVGQAPDAEADLLEFLEF</sequence>
<organism evidence="2 3">
    <name type="scientific">Durusdinium trenchii</name>
    <dbReference type="NCBI Taxonomy" id="1381693"/>
    <lineage>
        <taxon>Eukaryota</taxon>
        <taxon>Sar</taxon>
        <taxon>Alveolata</taxon>
        <taxon>Dinophyceae</taxon>
        <taxon>Suessiales</taxon>
        <taxon>Symbiodiniaceae</taxon>
        <taxon>Durusdinium</taxon>
    </lineage>
</organism>
<keyword evidence="1" id="KW-0732">Signal</keyword>
<accession>A0ABP0MBI1</accession>
<proteinExistence type="predicted"/>
<evidence type="ECO:0000313" key="2">
    <source>
        <dbReference type="EMBL" id="CAK9048094.1"/>
    </source>
</evidence>